<feature type="transmembrane region" description="Helical" evidence="5">
    <location>
        <begin position="221"/>
        <end position="243"/>
    </location>
</feature>
<evidence type="ECO:0000313" key="7">
    <source>
        <dbReference type="Proteomes" id="UP000278149"/>
    </source>
</evidence>
<comment type="subcellular location">
    <subcellularLocation>
        <location evidence="1">Membrane</location>
        <topology evidence="1">Multi-pass membrane protein</topology>
    </subcellularLocation>
</comment>
<feature type="transmembrane region" description="Helical" evidence="5">
    <location>
        <begin position="101"/>
        <end position="122"/>
    </location>
</feature>
<gene>
    <name evidence="6" type="ORF">D9Q81_08430</name>
</gene>
<feature type="transmembrane region" description="Helical" evidence="5">
    <location>
        <begin position="76"/>
        <end position="94"/>
    </location>
</feature>
<protein>
    <submittedName>
        <fullName evidence="6">TerC/Alx family metal homeostasis membrane protein</fullName>
    </submittedName>
</protein>
<dbReference type="PANTHER" id="PTHR30238">
    <property type="entry name" value="MEMBRANE BOUND PREDICTED REDOX MODULATOR"/>
    <property type="match status" value="1"/>
</dbReference>
<feature type="transmembrane region" description="Helical" evidence="5">
    <location>
        <begin position="279"/>
        <end position="296"/>
    </location>
</feature>
<evidence type="ECO:0000313" key="6">
    <source>
        <dbReference type="EMBL" id="RSN67492.1"/>
    </source>
</evidence>
<name>A0A3R9QXT1_9CREN</name>
<accession>A0A3R9QXT1</accession>
<dbReference type="InterPro" id="IPR022369">
    <property type="entry name" value="Integral_membrane_TerC_rswitch"/>
</dbReference>
<feature type="transmembrane region" description="Helical" evidence="5">
    <location>
        <begin position="6"/>
        <end position="25"/>
    </location>
</feature>
<evidence type="ECO:0000256" key="5">
    <source>
        <dbReference type="SAM" id="Phobius"/>
    </source>
</evidence>
<sequence>MEVSDPFFWILFHGVIITFLLIDLRHYRHVEMSFRDSLKWVLIWVSIGLSFSFLIFHNYGVDEFIKYITAYVTEYLLSMDNVFVFLAIFTYFAVPYNARPLVLFLGIIFAALFRATFIIVGVTLLQTYHWMVYVFGAVLIYSGYKMAKGGAESVDPGKNRVVQFAKKFLPLTHEYEGQKFIVKRSSSRFFTPLILVLIAIETTDIMFAFDSVPAVLAITREFFTAYTSNIMAILGLRSLYFLLEHGVRRLKNLGKGLAVYLVYLGIAFLLTAFEIDIPSWVSLAIIGTILLWAYLTSRGEAE</sequence>
<dbReference type="GO" id="GO:0016020">
    <property type="term" value="C:membrane"/>
    <property type="evidence" value="ECO:0007669"/>
    <property type="project" value="UniProtKB-SubCell"/>
</dbReference>
<evidence type="ECO:0000256" key="4">
    <source>
        <dbReference type="ARBA" id="ARBA00023136"/>
    </source>
</evidence>
<evidence type="ECO:0000256" key="3">
    <source>
        <dbReference type="ARBA" id="ARBA00022989"/>
    </source>
</evidence>
<dbReference type="EMBL" id="RCOR01000043">
    <property type="protein sequence ID" value="RSN67492.1"/>
    <property type="molecule type" value="Genomic_DNA"/>
</dbReference>
<keyword evidence="4 5" id="KW-0472">Membrane</keyword>
<keyword evidence="3 5" id="KW-1133">Transmembrane helix</keyword>
<evidence type="ECO:0000256" key="1">
    <source>
        <dbReference type="ARBA" id="ARBA00004141"/>
    </source>
</evidence>
<reference evidence="6 7" key="1">
    <citation type="submission" date="2018-10" db="EMBL/GenBank/DDBJ databases">
        <title>Co-occurring genomic capacity for anaerobic methane metabolism and dissimilatory sulfite reduction discovered in the Korarchaeota.</title>
        <authorList>
            <person name="Mckay L.J."/>
            <person name="Dlakic M."/>
            <person name="Fields M.W."/>
            <person name="Delmont T.O."/>
            <person name="Eren A.M."/>
            <person name="Jay Z.J."/>
            <person name="Klingelsmith K.B."/>
            <person name="Rusch D.B."/>
            <person name="Inskeep W.P."/>
        </authorList>
    </citation>
    <scope>NUCLEOTIDE SEQUENCE [LARGE SCALE GENOMIC DNA]</scope>
    <source>
        <strain evidence="6 7">WS</strain>
    </source>
</reference>
<dbReference type="InterPro" id="IPR005496">
    <property type="entry name" value="Integral_membrane_TerC"/>
</dbReference>
<proteinExistence type="predicted"/>
<feature type="transmembrane region" description="Helical" evidence="5">
    <location>
        <begin position="128"/>
        <end position="144"/>
    </location>
</feature>
<dbReference type="NCBIfam" id="TIGR03718">
    <property type="entry name" value="R_switched_Alx"/>
    <property type="match status" value="1"/>
</dbReference>
<dbReference type="Pfam" id="PF03741">
    <property type="entry name" value="TerC"/>
    <property type="match status" value="1"/>
</dbReference>
<organism evidence="6 7">
    <name type="scientific">Candidatus Korarchaeum cryptofilum</name>
    <dbReference type="NCBI Taxonomy" id="498846"/>
    <lineage>
        <taxon>Archaea</taxon>
        <taxon>Thermoproteota</taxon>
        <taxon>Candidatus Korarchaeia</taxon>
        <taxon>Candidatus Korarchaeales</taxon>
        <taxon>Candidatus Korarchaeaceae</taxon>
        <taxon>Candidatus Korarchaeum</taxon>
    </lineage>
</organism>
<dbReference type="PANTHER" id="PTHR30238:SF0">
    <property type="entry name" value="THYLAKOID MEMBRANE PROTEIN TERC, CHLOROPLASTIC"/>
    <property type="match status" value="1"/>
</dbReference>
<dbReference type="RefSeq" id="WP_125742757.1">
    <property type="nucleotide sequence ID" value="NZ_RCOR01000043.1"/>
</dbReference>
<keyword evidence="2 5" id="KW-0812">Transmembrane</keyword>
<feature type="transmembrane region" description="Helical" evidence="5">
    <location>
        <begin position="37"/>
        <end position="56"/>
    </location>
</feature>
<feature type="transmembrane region" description="Helical" evidence="5">
    <location>
        <begin position="255"/>
        <end position="273"/>
    </location>
</feature>
<dbReference type="Proteomes" id="UP000278149">
    <property type="component" value="Unassembled WGS sequence"/>
</dbReference>
<dbReference type="AlphaFoldDB" id="A0A3R9QXT1"/>
<evidence type="ECO:0000256" key="2">
    <source>
        <dbReference type="ARBA" id="ARBA00022692"/>
    </source>
</evidence>
<comment type="caution">
    <text evidence="6">The sequence shown here is derived from an EMBL/GenBank/DDBJ whole genome shotgun (WGS) entry which is preliminary data.</text>
</comment>
<feature type="transmembrane region" description="Helical" evidence="5">
    <location>
        <begin position="189"/>
        <end position="209"/>
    </location>
</feature>